<reference evidence="2 3" key="1">
    <citation type="submission" date="2016-07" db="EMBL/GenBank/DDBJ databases">
        <title>Complete genome sequence of Altererythrobacter namhicola JCM 16345T, containing esterase-encoding genes.</title>
        <authorList>
            <person name="Cheng H."/>
            <person name="Wu Y.-H."/>
            <person name="Jian S.-L."/>
            <person name="Huo Y.-Y."/>
            <person name="Wang C.-S."/>
            <person name="Xu X.-W."/>
        </authorList>
    </citation>
    <scope>NUCLEOTIDE SEQUENCE [LARGE SCALE GENOMIC DNA]</scope>
    <source>
        <strain evidence="2 3">JCM 16345</strain>
    </source>
</reference>
<dbReference type="Proteomes" id="UP000092698">
    <property type="component" value="Chromosome"/>
</dbReference>
<evidence type="ECO:0000313" key="2">
    <source>
        <dbReference type="EMBL" id="ANU08143.1"/>
    </source>
</evidence>
<dbReference type="EMBL" id="CP016545">
    <property type="protein sequence ID" value="ANU08143.1"/>
    <property type="molecule type" value="Genomic_DNA"/>
</dbReference>
<feature type="domain" description="BioF2-like acetyltransferase" evidence="1">
    <location>
        <begin position="153"/>
        <end position="281"/>
    </location>
</feature>
<keyword evidence="3" id="KW-1185">Reference proteome</keyword>
<gene>
    <name evidence="2" type="ORF">A6F65_01848</name>
</gene>
<dbReference type="KEGG" id="anh:A6F65_01848"/>
<sequence>MVEIRYHASVKALQASDFERAGPFGCVEWFAQLEDFGLKPLVAIAERPDGAAAAMVLERHGRSLKPARNWYAFTWDILRRGEHPPVTELAAAIAKQASRLDLDMLAEEDAILLRDAAMSAGFAVRLEPCDTNRTLAVAGRSYAEYHASLPGRLRTTLKRKAKKVEIRISERFDEAIWESYEDIYAESWKPEEGDPDFLRRFAHEQGDLIRLACAYAEGAPVAAQFWSVEGGVAYIHKLAHRESAKAISPGSSLTAALMEHVIDRDGVQLADFGTGDDPYKRDWMDGARTRFALTAWKRSDPRNWPAIARNSARNLVTRKHRR</sequence>
<dbReference type="AlphaFoldDB" id="A0A1C7DA06"/>
<dbReference type="Gene3D" id="3.40.630.30">
    <property type="match status" value="1"/>
</dbReference>
<dbReference type="PATRIC" id="fig|645517.4.peg.1835"/>
<accession>A0A1C7DA06</accession>
<proteinExistence type="predicted"/>
<dbReference type="OrthoDB" id="8334427at2"/>
<name>A0A1C7DA06_9SPHN</name>
<dbReference type="RefSeq" id="WP_067788004.1">
    <property type="nucleotide sequence ID" value="NZ_CP016545.1"/>
</dbReference>
<evidence type="ECO:0000313" key="3">
    <source>
        <dbReference type="Proteomes" id="UP000092698"/>
    </source>
</evidence>
<dbReference type="InterPro" id="IPR038740">
    <property type="entry name" value="BioF2-like_GNAT_dom"/>
</dbReference>
<dbReference type="InterPro" id="IPR016181">
    <property type="entry name" value="Acyl_CoA_acyltransferase"/>
</dbReference>
<evidence type="ECO:0000259" key="1">
    <source>
        <dbReference type="Pfam" id="PF13480"/>
    </source>
</evidence>
<dbReference type="SUPFAM" id="SSF55729">
    <property type="entry name" value="Acyl-CoA N-acyltransferases (Nat)"/>
    <property type="match status" value="1"/>
</dbReference>
<organism evidence="2 3">
    <name type="scientific">Paraurantiacibacter namhicola</name>
    <dbReference type="NCBI Taxonomy" id="645517"/>
    <lineage>
        <taxon>Bacteria</taxon>
        <taxon>Pseudomonadati</taxon>
        <taxon>Pseudomonadota</taxon>
        <taxon>Alphaproteobacteria</taxon>
        <taxon>Sphingomonadales</taxon>
        <taxon>Erythrobacteraceae</taxon>
        <taxon>Paraurantiacibacter</taxon>
    </lineage>
</organism>
<protein>
    <recommendedName>
        <fullName evidence="1">BioF2-like acetyltransferase domain-containing protein</fullName>
    </recommendedName>
</protein>
<dbReference type="Pfam" id="PF13480">
    <property type="entry name" value="Acetyltransf_6"/>
    <property type="match status" value="1"/>
</dbReference>
<dbReference type="STRING" id="645517.A6F65_01848"/>